<evidence type="ECO:0000256" key="1">
    <source>
        <dbReference type="SAM" id="MobiDB-lite"/>
    </source>
</evidence>
<keyword evidence="3" id="KW-1185">Reference proteome</keyword>
<feature type="compositionally biased region" description="Low complexity" evidence="1">
    <location>
        <begin position="138"/>
        <end position="162"/>
    </location>
</feature>
<dbReference type="AlphaFoldDB" id="A0A7L7YLA0"/>
<proteinExistence type="predicted"/>
<accession>A0A7L7YLA0</accession>
<sequence>MSLKNKISELIKQQFNTQYHDNYLAYTIHKWAANEISDSIALCIIGCGDCKIKYQNIADSFNITKKEIDQGDIAGIESKIRIEAEKPDSEFSELISRMDQSLEEQSGKSIIQILNLSAEEMLRSFCGKCGSSAQKSNPPESQETSAPSASSEEPTTEGPETTINQDLSH</sequence>
<dbReference type="Proteomes" id="UP000516514">
    <property type="component" value="Chromosome"/>
</dbReference>
<name>A0A7L7YLA0_9RICK</name>
<organism evidence="2 3">
    <name type="scientific">Candidatus Wolbachia massiliensis</name>
    <dbReference type="NCBI Taxonomy" id="1845000"/>
    <lineage>
        <taxon>Bacteria</taxon>
        <taxon>Pseudomonadati</taxon>
        <taxon>Pseudomonadota</taxon>
        <taxon>Alphaproteobacteria</taxon>
        <taxon>Rickettsiales</taxon>
        <taxon>Anaplasmataceae</taxon>
        <taxon>Wolbachieae</taxon>
        <taxon>Wolbachia</taxon>
    </lineage>
</organism>
<feature type="region of interest" description="Disordered" evidence="1">
    <location>
        <begin position="129"/>
        <end position="169"/>
    </location>
</feature>
<dbReference type="KEGG" id="wms:ID128_03120"/>
<reference evidence="2 3" key="1">
    <citation type="submission" date="2020-09" db="EMBL/GenBank/DDBJ databases">
        <title>An Earliest Endosymbiont, Wolbachia massiliensis sp. nov., Strain PL13 From the Bed Bug (Cimex hemipterius), Type strain of a New supergroup T.</title>
        <authorList>
            <person name="Laidoudi Y."/>
            <person name="Levasseur A."/>
            <person name="Medkour H."/>
            <person name="Maaloum M."/>
            <person name="BenKhedher M."/>
            <person name="Sambou M."/>
            <person name="Bassene H."/>
            <person name="Davoust B."/>
            <person name="Fenollar F."/>
            <person name="Raoult D."/>
            <person name="Mediannikov O."/>
        </authorList>
    </citation>
    <scope>NUCLEOTIDE SEQUENCE [LARGE SCALE GENOMIC DNA]</scope>
    <source>
        <strain evidence="2 3">PL13</strain>
    </source>
</reference>
<evidence type="ECO:0000313" key="2">
    <source>
        <dbReference type="EMBL" id="QOD37838.1"/>
    </source>
</evidence>
<evidence type="ECO:0000313" key="3">
    <source>
        <dbReference type="Proteomes" id="UP000516514"/>
    </source>
</evidence>
<gene>
    <name evidence="2" type="ORF">ID128_03120</name>
</gene>
<protein>
    <submittedName>
        <fullName evidence="2">Uncharacterized protein</fullName>
    </submittedName>
</protein>
<dbReference type="EMBL" id="CP061738">
    <property type="protein sequence ID" value="QOD37838.1"/>
    <property type="molecule type" value="Genomic_DNA"/>
</dbReference>
<dbReference type="RefSeq" id="WP_191110670.1">
    <property type="nucleotide sequence ID" value="NZ_CP061738.1"/>
</dbReference>